<feature type="domain" description="Sulfatase-modifying factor enzyme-like" evidence="1">
    <location>
        <begin position="43"/>
        <end position="434"/>
    </location>
</feature>
<reference evidence="2 3" key="1">
    <citation type="submission" date="2018-08" db="EMBL/GenBank/DDBJ databases">
        <title>A genome reference for cultivated species of the human gut microbiota.</title>
        <authorList>
            <person name="Zou Y."/>
            <person name="Xue W."/>
            <person name="Luo G."/>
        </authorList>
    </citation>
    <scope>NUCLEOTIDE SEQUENCE [LARGE SCALE GENOMIC DNA]</scope>
    <source>
        <strain evidence="2 3">AF16-14</strain>
    </source>
</reference>
<name>A0A1Y4AD13_9BACT</name>
<dbReference type="PROSITE" id="PS51257">
    <property type="entry name" value="PROKAR_LIPOPROTEIN"/>
    <property type="match status" value="1"/>
</dbReference>
<dbReference type="GO" id="GO:0120147">
    <property type="term" value="F:formylglycine-generating oxidase activity"/>
    <property type="evidence" value="ECO:0007669"/>
    <property type="project" value="TreeGrafter"/>
</dbReference>
<dbReference type="EMBL" id="QRYC01000003">
    <property type="protein sequence ID" value="RGU58159.1"/>
    <property type="molecule type" value="Genomic_DNA"/>
</dbReference>
<accession>A0A1Y4AD13</accession>
<gene>
    <name evidence="2" type="ORF">DWW57_03640</name>
</gene>
<comment type="caution">
    <text evidence="2">The sequence shown here is derived from an EMBL/GenBank/DDBJ whole genome shotgun (WGS) entry which is preliminary data.</text>
</comment>
<dbReference type="PANTHER" id="PTHR23150:SF19">
    <property type="entry name" value="FORMYLGLYCINE-GENERATING ENZYME"/>
    <property type="match status" value="1"/>
</dbReference>
<sequence>MYIRWFAVVFIVSLLYACSPYNGGGELTGTRKTKKWFEPQPYGMVLIPTGSLNIGNNDEDITWAMSATSKTVSIQAFWMDETEITNDEYRQFVGWVLDSIRRQRLADEGHDEFLVKSRKGEVLDPPRLNYHTRIDMRKDEYKEALAGLLYQGDDRIGEGELDVRKLEYAYSWYDFAQAAKNDHYYDPASGTYKGGFVINAEGEKEAIKGRSSFIMKKKVKVYPDTLCWLKDLTYAYNEPFVREYFSHIGYDNYPVVGVNWHQAQAFCNWRTQYFNSNAGVRVQAWRLPNEVEWEYAARGGLSGAKYPWGGPYTRNKKGCFLANFKPLRGNYISDGGFTTVPVGTYEPNGFGLYDMAGNVAEWTGDAFDESAYQVTHDLSPYYQITAKKSDNKILKRKVIRGGSWKDIAYFMQCGVRTYEYADSARSFIGFRTVRTRIEY</sequence>
<dbReference type="InterPro" id="IPR051043">
    <property type="entry name" value="Sulfatase_Mod_Factor_Kinase"/>
</dbReference>
<organism evidence="2 3">
    <name type="scientific">Odoribacter splanchnicus</name>
    <dbReference type="NCBI Taxonomy" id="28118"/>
    <lineage>
        <taxon>Bacteria</taxon>
        <taxon>Pseudomonadati</taxon>
        <taxon>Bacteroidota</taxon>
        <taxon>Bacteroidia</taxon>
        <taxon>Bacteroidales</taxon>
        <taxon>Odoribacteraceae</taxon>
        <taxon>Odoribacter</taxon>
    </lineage>
</organism>
<evidence type="ECO:0000259" key="1">
    <source>
        <dbReference type="Pfam" id="PF03781"/>
    </source>
</evidence>
<dbReference type="SUPFAM" id="SSF56436">
    <property type="entry name" value="C-type lectin-like"/>
    <property type="match status" value="1"/>
</dbReference>
<keyword evidence="2" id="KW-0449">Lipoprotein</keyword>
<dbReference type="AlphaFoldDB" id="A0A1Y4AD13"/>
<protein>
    <submittedName>
        <fullName evidence="2">Gliding motility-associated lipoprotein</fullName>
    </submittedName>
</protein>
<proteinExistence type="predicted"/>
<dbReference type="PANTHER" id="PTHR23150">
    <property type="entry name" value="SULFATASE MODIFYING FACTOR 1, 2"/>
    <property type="match status" value="1"/>
</dbReference>
<dbReference type="Gene3D" id="3.90.1580.10">
    <property type="entry name" value="paralog of FGE (formylglycine-generating enzyme)"/>
    <property type="match status" value="1"/>
</dbReference>
<dbReference type="InterPro" id="IPR016187">
    <property type="entry name" value="CTDL_fold"/>
</dbReference>
<dbReference type="RefSeq" id="WP_087381286.1">
    <property type="nucleotide sequence ID" value="NZ_CABJFF010000003.1"/>
</dbReference>
<dbReference type="InterPro" id="IPR042095">
    <property type="entry name" value="SUMF_sf"/>
</dbReference>
<evidence type="ECO:0000313" key="2">
    <source>
        <dbReference type="EMBL" id="RGU58159.1"/>
    </source>
</evidence>
<dbReference type="InterPro" id="IPR005532">
    <property type="entry name" value="SUMF_dom"/>
</dbReference>
<evidence type="ECO:0000313" key="3">
    <source>
        <dbReference type="Proteomes" id="UP000284243"/>
    </source>
</evidence>
<dbReference type="Pfam" id="PF03781">
    <property type="entry name" value="FGE-sulfatase"/>
    <property type="match status" value="1"/>
</dbReference>
<dbReference type="Proteomes" id="UP000284243">
    <property type="component" value="Unassembled WGS sequence"/>
</dbReference>